<dbReference type="SUPFAM" id="SSF52058">
    <property type="entry name" value="L domain-like"/>
    <property type="match status" value="1"/>
</dbReference>
<dbReference type="OrthoDB" id="2018467at2759"/>
<comment type="caution">
    <text evidence="2">The sequence shown here is derived from an EMBL/GenBank/DDBJ whole genome shotgun (WGS) entry which is preliminary data.</text>
</comment>
<reference evidence="2" key="1">
    <citation type="submission" date="2022-04" db="EMBL/GenBank/DDBJ databases">
        <title>Carnegiea gigantea Genome sequencing and assembly v2.</title>
        <authorList>
            <person name="Copetti D."/>
            <person name="Sanderson M.J."/>
            <person name="Burquez A."/>
            <person name="Wojciechowski M.F."/>
        </authorList>
    </citation>
    <scope>NUCLEOTIDE SEQUENCE</scope>
    <source>
        <strain evidence="2">SGP5-SGP5p</strain>
        <tissue evidence="2">Aerial part</tissue>
    </source>
</reference>
<dbReference type="AlphaFoldDB" id="A0A9Q1KR10"/>
<dbReference type="Pfam" id="PF25019">
    <property type="entry name" value="LRR_R13L1-DRL21"/>
    <property type="match status" value="1"/>
</dbReference>
<evidence type="ECO:0000259" key="1">
    <source>
        <dbReference type="Pfam" id="PF25019"/>
    </source>
</evidence>
<gene>
    <name evidence="2" type="ORF">Cgig2_019514</name>
</gene>
<protein>
    <recommendedName>
        <fullName evidence="1">R13L1/DRL21-like LRR repeat region domain-containing protein</fullName>
    </recommendedName>
</protein>
<dbReference type="InterPro" id="IPR056789">
    <property type="entry name" value="LRR_R13L1-DRL21"/>
</dbReference>
<evidence type="ECO:0000313" key="2">
    <source>
        <dbReference type="EMBL" id="KAJ8447520.1"/>
    </source>
</evidence>
<dbReference type="EMBL" id="JAKOGI010000038">
    <property type="protein sequence ID" value="KAJ8447520.1"/>
    <property type="molecule type" value="Genomic_DNA"/>
</dbReference>
<sequence>MIFCKVHDLMHDLASEAAGHELVMLLSTPSHLDRRTRHLSIYEGCHVFNSPYNSTFVVSGDPGEVQMHQMNDLKALVNLRGRLIIRVVNFSSNEMSKLREGAYLLNKPHLKHLEIQFEGDDQGGGDGQEALLEGFQPKCNLISMKVAEYKGEKLASRMLQEDTMGALLSHLVTVELEGFPRVEHLPLLSQLCHLRELYIRQIPSLEHMKNDSNYATSADLTFFPSLEVLSLYRLPKMKGWWRDAFKVLSLFDLHELPSFTEKRAEVDNHDHPCGLCTTVSSSPVIGTARIPDVSCCVVPPVFALKELMTNNAELRLPKESVQGLTRLKIQTFDDSLSAFQQVFRSCASSLQILEISHSLSLKTLHGGGIEQLACLQNLQIRYANQLELEDEDEPWKSLHNLSGLQYLTSLQSITIEYCGNLRTLPTWLACLTSLRSLNIENCRKLTSSQAMRNLVPHTQLTFTEYHPLPSFAVLEERYYCIRHFQHYRFEAKGVNALGSAV</sequence>
<organism evidence="2 3">
    <name type="scientific">Carnegiea gigantea</name>
    <dbReference type="NCBI Taxonomy" id="171969"/>
    <lineage>
        <taxon>Eukaryota</taxon>
        <taxon>Viridiplantae</taxon>
        <taxon>Streptophyta</taxon>
        <taxon>Embryophyta</taxon>
        <taxon>Tracheophyta</taxon>
        <taxon>Spermatophyta</taxon>
        <taxon>Magnoliopsida</taxon>
        <taxon>eudicotyledons</taxon>
        <taxon>Gunneridae</taxon>
        <taxon>Pentapetalae</taxon>
        <taxon>Caryophyllales</taxon>
        <taxon>Cactineae</taxon>
        <taxon>Cactaceae</taxon>
        <taxon>Cactoideae</taxon>
        <taxon>Echinocereeae</taxon>
        <taxon>Carnegiea</taxon>
    </lineage>
</organism>
<feature type="domain" description="R13L1/DRL21-like LRR repeat region" evidence="1">
    <location>
        <begin position="71"/>
        <end position="201"/>
    </location>
</feature>
<accession>A0A9Q1KR10</accession>
<dbReference type="Proteomes" id="UP001153076">
    <property type="component" value="Unassembled WGS sequence"/>
</dbReference>
<proteinExistence type="predicted"/>
<keyword evidence="3" id="KW-1185">Reference proteome</keyword>
<dbReference type="PANTHER" id="PTHR47186">
    <property type="entry name" value="LEUCINE-RICH REPEAT-CONTAINING PROTEIN 57"/>
    <property type="match status" value="1"/>
</dbReference>
<dbReference type="InterPro" id="IPR032675">
    <property type="entry name" value="LRR_dom_sf"/>
</dbReference>
<dbReference type="PANTHER" id="PTHR47186:SF13">
    <property type="entry name" value="DISEASE RESISTANCE PROTEIN RGA3"/>
    <property type="match status" value="1"/>
</dbReference>
<dbReference type="Gene3D" id="3.80.10.10">
    <property type="entry name" value="Ribonuclease Inhibitor"/>
    <property type="match status" value="2"/>
</dbReference>
<evidence type="ECO:0000313" key="3">
    <source>
        <dbReference type="Proteomes" id="UP001153076"/>
    </source>
</evidence>
<name>A0A9Q1KR10_9CARY</name>